<evidence type="ECO:0000256" key="3">
    <source>
        <dbReference type="ARBA" id="ARBA00004943"/>
    </source>
</evidence>
<feature type="transmembrane region" description="Helical" evidence="17">
    <location>
        <begin position="472"/>
        <end position="488"/>
    </location>
</feature>
<feature type="transmembrane region" description="Helical" evidence="17">
    <location>
        <begin position="314"/>
        <end position="334"/>
    </location>
</feature>
<keyword evidence="13" id="KW-0456">Lyase</keyword>
<feature type="transmembrane region" description="Helical" evidence="17">
    <location>
        <begin position="539"/>
        <end position="558"/>
    </location>
</feature>
<dbReference type="GO" id="GO:0006783">
    <property type="term" value="P:heme biosynthetic process"/>
    <property type="evidence" value="ECO:0007669"/>
    <property type="project" value="UniProtKB-KW"/>
</dbReference>
<evidence type="ECO:0000256" key="17">
    <source>
        <dbReference type="SAM" id="Phobius"/>
    </source>
</evidence>
<dbReference type="EMBL" id="JBFOLK010000186">
    <property type="protein sequence ID" value="KAL2455432.1"/>
    <property type="molecule type" value="Genomic_DNA"/>
</dbReference>
<dbReference type="CDD" id="cd03411">
    <property type="entry name" value="Ferrochelatase_N"/>
    <property type="match status" value="1"/>
</dbReference>
<feature type="transmembrane region" description="Helical" evidence="17">
    <location>
        <begin position="431"/>
        <end position="460"/>
    </location>
</feature>
<dbReference type="Pfam" id="PF00762">
    <property type="entry name" value="Ferrochelatase"/>
    <property type="match status" value="1"/>
</dbReference>
<accession>A0ABD1NUY6</accession>
<evidence type="ECO:0000256" key="8">
    <source>
        <dbReference type="ARBA" id="ARBA00022692"/>
    </source>
</evidence>
<dbReference type="InterPro" id="IPR018227">
    <property type="entry name" value="Amino_acid_transport_2"/>
</dbReference>
<dbReference type="Pfam" id="PF03222">
    <property type="entry name" value="Trp_Tyr_perm"/>
    <property type="match status" value="1"/>
</dbReference>
<dbReference type="PANTHER" id="PTHR32195">
    <property type="entry name" value="OS07G0662800 PROTEIN"/>
    <property type="match status" value="1"/>
</dbReference>
<comment type="similarity">
    <text evidence="4">Belongs to the ferrochelatase family.</text>
</comment>
<evidence type="ECO:0000256" key="9">
    <source>
        <dbReference type="ARBA" id="ARBA00022989"/>
    </source>
</evidence>
<evidence type="ECO:0000256" key="12">
    <source>
        <dbReference type="ARBA" id="ARBA00023136"/>
    </source>
</evidence>
<dbReference type="InterPro" id="IPR001015">
    <property type="entry name" value="Ferrochelatase"/>
</dbReference>
<evidence type="ECO:0000256" key="1">
    <source>
        <dbReference type="ARBA" id="ARBA00004229"/>
    </source>
</evidence>
<dbReference type="FunFam" id="3.40.50.1400:FF:000006">
    <property type="entry name" value="Ferrochelatase"/>
    <property type="match status" value="1"/>
</dbReference>
<feature type="transmembrane region" description="Helical" evidence="17">
    <location>
        <begin position="500"/>
        <end position="518"/>
    </location>
</feature>
<keyword evidence="8 17" id="KW-0812">Transmembrane</keyword>
<comment type="subcellular location">
    <subcellularLocation>
        <location evidence="2">Cell inner membrane</location>
        <topology evidence="2">Multi-pass membrane protein</topology>
    </subcellularLocation>
    <subcellularLocation>
        <location evidence="1">Plastid</location>
        <location evidence="1">Chloroplast</location>
    </subcellularLocation>
</comment>
<dbReference type="NCBIfam" id="TIGR00109">
    <property type="entry name" value="hemH"/>
    <property type="match status" value="1"/>
</dbReference>
<evidence type="ECO:0000256" key="7">
    <source>
        <dbReference type="ARBA" id="ARBA00022519"/>
    </source>
</evidence>
<keyword evidence="10" id="KW-0408">Iron</keyword>
<evidence type="ECO:0000256" key="13">
    <source>
        <dbReference type="ARBA" id="ARBA00023239"/>
    </source>
</evidence>
<proteinExistence type="inferred from homology"/>
<keyword evidence="7" id="KW-0997">Cell inner membrane</keyword>
<evidence type="ECO:0000313" key="18">
    <source>
        <dbReference type="EMBL" id="KAL2455432.1"/>
    </source>
</evidence>
<evidence type="ECO:0000256" key="14">
    <source>
        <dbReference type="ARBA" id="ARBA00023244"/>
    </source>
</evidence>
<dbReference type="PANTHER" id="PTHR32195:SF26">
    <property type="entry name" value="TRYPTOPHAN OR TYROSINE TRANSPORTER PROTEIN"/>
    <property type="match status" value="1"/>
</dbReference>
<keyword evidence="12 17" id="KW-0472">Membrane</keyword>
<keyword evidence="14" id="KW-0627">Porphyrin biosynthesis</keyword>
<dbReference type="Gene3D" id="3.40.50.1400">
    <property type="match status" value="1"/>
</dbReference>
<gene>
    <name evidence="18" type="ORF">Adt_47281</name>
</gene>
<organism evidence="18 19">
    <name type="scientific">Abeliophyllum distichum</name>
    <dbReference type="NCBI Taxonomy" id="126358"/>
    <lineage>
        <taxon>Eukaryota</taxon>
        <taxon>Viridiplantae</taxon>
        <taxon>Streptophyta</taxon>
        <taxon>Embryophyta</taxon>
        <taxon>Tracheophyta</taxon>
        <taxon>Spermatophyta</taxon>
        <taxon>Magnoliopsida</taxon>
        <taxon>eudicotyledons</taxon>
        <taxon>Gunneridae</taxon>
        <taxon>Pentapetalae</taxon>
        <taxon>asterids</taxon>
        <taxon>lamiids</taxon>
        <taxon>Lamiales</taxon>
        <taxon>Oleaceae</taxon>
        <taxon>Forsythieae</taxon>
        <taxon>Abeliophyllum</taxon>
    </lineage>
</organism>
<reference evidence="19" key="1">
    <citation type="submission" date="2024-07" db="EMBL/GenBank/DDBJ databases">
        <title>Two chromosome-level genome assemblies of Korean endemic species Abeliophyllum distichum and Forsythia ovata (Oleaceae).</title>
        <authorList>
            <person name="Jang H."/>
        </authorList>
    </citation>
    <scope>NUCLEOTIDE SEQUENCE [LARGE SCALE GENOMIC DNA]</scope>
</reference>
<sequence length="564" mass="61219">MNQSMNIRIQAPSPSLLLPRAKSSSHWTCPCLRVQLETCASSNISKTSLVARGSSVWCKIQPMFNESLTKKYASQIGALVTSRAQEVSDTPVVGDDKIGVLLLNLGGPETLEDVQPFLFNLFADPDIIRLPRLFRFLQKPLAKFISVARAPKSKEGYASIGGGSPLRQITDAQAEELRKSLTEKKVPAKVYVGMRYWHPFTEEAIEQTCLVKQLTAVLLFLQLVLHFHSLCASCRLCGSFFRYFDKLFRPSTVCPNFLSIVSGECPVLFASVIMFHGHGGVDGQHYDCRWETATLLSLLLGGLCYFGSQRIIGAVNGSLVSGIIVSFAVLVVVASGDLHWDALLKANFEAAPRSIPIIALSFVYQNVVPVLCTNLEGNLSEVRTAIVIGTAIPLTLFLVWNAVILGTVIAPDMAPGTILDPIQQLRSTNGIVGPIVDVFSLLAIATSYIGFVLGLTDFLADLLKLPSGQNRPLPYLLTLFPPLVLSLLDPEIFFKALDFAGTYGVLVLFGVLPGAMSWKDRYTESSKSPNIPLLVPGGRITLSLVIGGAGLVIISEIVEKFGHA</sequence>
<evidence type="ECO:0000256" key="5">
    <source>
        <dbReference type="ARBA" id="ARBA00022448"/>
    </source>
</evidence>
<keyword evidence="5" id="KW-0813">Transport</keyword>
<dbReference type="EC" id="4.98.1.1" evidence="15"/>
<feature type="transmembrane region" description="Helical" evidence="17">
    <location>
        <begin position="290"/>
        <end position="307"/>
    </location>
</feature>
<comment type="caution">
    <text evidence="18">The sequence shown here is derived from an EMBL/GenBank/DDBJ whole genome shotgun (WGS) entry which is preliminary data.</text>
</comment>
<dbReference type="GO" id="GO:0004325">
    <property type="term" value="F:ferrochelatase activity"/>
    <property type="evidence" value="ECO:0007669"/>
    <property type="project" value="UniProtKB-EC"/>
</dbReference>
<protein>
    <recommendedName>
        <fullName evidence="15">protoporphyrin ferrochelatase</fullName>
        <ecNumber evidence="15">4.98.1.1</ecNumber>
    </recommendedName>
</protein>
<comment type="catalytic activity">
    <reaction evidence="16">
        <text>heme b + 2 H(+) = protoporphyrin IX + Fe(2+)</text>
        <dbReference type="Rhea" id="RHEA:22584"/>
        <dbReference type="ChEBI" id="CHEBI:15378"/>
        <dbReference type="ChEBI" id="CHEBI:29033"/>
        <dbReference type="ChEBI" id="CHEBI:57306"/>
        <dbReference type="ChEBI" id="CHEBI:60344"/>
        <dbReference type="EC" id="4.98.1.1"/>
    </reaction>
</comment>
<evidence type="ECO:0000256" key="11">
    <source>
        <dbReference type="ARBA" id="ARBA00023133"/>
    </source>
</evidence>
<evidence type="ECO:0000256" key="6">
    <source>
        <dbReference type="ARBA" id="ARBA00022475"/>
    </source>
</evidence>
<evidence type="ECO:0000256" key="10">
    <source>
        <dbReference type="ARBA" id="ARBA00023004"/>
    </source>
</evidence>
<comment type="pathway">
    <text evidence="3">Porphyrin-containing compound metabolism; protoheme biosynthesis; protoheme from protoporphyrin-IX: step 1/1.</text>
</comment>
<evidence type="ECO:0000313" key="19">
    <source>
        <dbReference type="Proteomes" id="UP001604336"/>
    </source>
</evidence>
<dbReference type="SUPFAM" id="SSF53800">
    <property type="entry name" value="Chelatase"/>
    <property type="match status" value="1"/>
</dbReference>
<evidence type="ECO:0000256" key="16">
    <source>
        <dbReference type="ARBA" id="ARBA00049380"/>
    </source>
</evidence>
<dbReference type="Proteomes" id="UP001604336">
    <property type="component" value="Unassembled WGS sequence"/>
</dbReference>
<keyword evidence="9 17" id="KW-1133">Transmembrane helix</keyword>
<dbReference type="InterPro" id="IPR033659">
    <property type="entry name" value="Ferrochelatase_N"/>
</dbReference>
<name>A0ABD1NUY6_9LAMI</name>
<evidence type="ECO:0000256" key="15">
    <source>
        <dbReference type="ARBA" id="ARBA00034332"/>
    </source>
</evidence>
<keyword evidence="6" id="KW-1003">Cell membrane</keyword>
<evidence type="ECO:0000256" key="2">
    <source>
        <dbReference type="ARBA" id="ARBA00004429"/>
    </source>
</evidence>
<dbReference type="AlphaFoldDB" id="A0ABD1NUY6"/>
<dbReference type="GO" id="GO:0005886">
    <property type="term" value="C:plasma membrane"/>
    <property type="evidence" value="ECO:0007669"/>
    <property type="project" value="UniProtKB-SubCell"/>
</dbReference>
<feature type="transmembrane region" description="Helical" evidence="17">
    <location>
        <begin position="385"/>
        <end position="411"/>
    </location>
</feature>
<evidence type="ECO:0000256" key="4">
    <source>
        <dbReference type="ARBA" id="ARBA00007718"/>
    </source>
</evidence>
<keyword evidence="11" id="KW-0350">Heme biosynthesis</keyword>
<keyword evidence="19" id="KW-1185">Reference proteome</keyword>
<feature type="transmembrane region" description="Helical" evidence="17">
    <location>
        <begin position="257"/>
        <end position="278"/>
    </location>
</feature>
<dbReference type="GO" id="GO:0009507">
    <property type="term" value="C:chloroplast"/>
    <property type="evidence" value="ECO:0007669"/>
    <property type="project" value="UniProtKB-SubCell"/>
</dbReference>